<dbReference type="KEGG" id="nth:Nther_1847"/>
<dbReference type="Proteomes" id="UP000001683">
    <property type="component" value="Chromosome"/>
</dbReference>
<dbReference type="RefSeq" id="WP_012448284.1">
    <property type="nucleotide sequence ID" value="NC_010718.1"/>
</dbReference>
<reference evidence="2 3" key="1">
    <citation type="submission" date="2008-04" db="EMBL/GenBank/DDBJ databases">
        <title>Complete sequence of chromosome of Natranaerobius thermophilus JW/NM-WN-LF.</title>
        <authorList>
            <consortium name="US DOE Joint Genome Institute"/>
            <person name="Copeland A."/>
            <person name="Lucas S."/>
            <person name="Lapidus A."/>
            <person name="Glavina del Rio T."/>
            <person name="Dalin E."/>
            <person name="Tice H."/>
            <person name="Bruce D."/>
            <person name="Goodwin L."/>
            <person name="Pitluck S."/>
            <person name="Chertkov O."/>
            <person name="Brettin T."/>
            <person name="Detter J.C."/>
            <person name="Han C."/>
            <person name="Kuske C.R."/>
            <person name="Schmutz J."/>
            <person name="Larimer F."/>
            <person name="Land M."/>
            <person name="Hauser L."/>
            <person name="Kyrpides N."/>
            <person name="Lykidis A."/>
            <person name="Mesbah N.M."/>
            <person name="Wiegel J."/>
        </authorList>
    </citation>
    <scope>NUCLEOTIDE SEQUENCE [LARGE SCALE GENOMIC DNA]</scope>
    <source>
        <strain evidence="3">ATCC BAA-1301 / DSM 18059 / JW/NM-WN-LF</strain>
    </source>
</reference>
<gene>
    <name evidence="2" type="ordered locus">Nther_1847</name>
</gene>
<evidence type="ECO:0000256" key="1">
    <source>
        <dbReference type="SAM" id="Phobius"/>
    </source>
</evidence>
<accession>B2A602</accession>
<feature type="transmembrane region" description="Helical" evidence="1">
    <location>
        <begin position="7"/>
        <end position="31"/>
    </location>
</feature>
<proteinExistence type="predicted"/>
<evidence type="ECO:0000313" key="2">
    <source>
        <dbReference type="EMBL" id="ACB85419.1"/>
    </source>
</evidence>
<feature type="transmembrane region" description="Helical" evidence="1">
    <location>
        <begin position="122"/>
        <end position="141"/>
    </location>
</feature>
<keyword evidence="1" id="KW-0812">Transmembrane</keyword>
<dbReference type="InParanoid" id="B2A602"/>
<keyword evidence="1" id="KW-1133">Transmembrane helix</keyword>
<protein>
    <submittedName>
        <fullName evidence="2">Uncharacterized protein</fullName>
    </submittedName>
</protein>
<dbReference type="OrthoDB" id="9853545at2"/>
<dbReference type="STRING" id="457570.Nther_1847"/>
<dbReference type="eggNOG" id="ENOG50340YW">
    <property type="taxonomic scope" value="Bacteria"/>
</dbReference>
<dbReference type="HOGENOM" id="CLU_1813742_0_0_9"/>
<feature type="transmembrane region" description="Helical" evidence="1">
    <location>
        <begin position="51"/>
        <end position="78"/>
    </location>
</feature>
<feature type="transmembrane region" description="Helical" evidence="1">
    <location>
        <begin position="87"/>
        <end position="110"/>
    </location>
</feature>
<sequence>MNDRMVVAVYTGSLSALAANLFLYIINSLIAVPRINMPQLTVQLMFEQPDLTNIFVIILGIVWSMIIGGVYTFIYLIVLDFTGWNNLLLKSIAVITGLWLLGAGTIMKLFNILPEARAEPLAVAAFFIAHLFFAFVLKYLIQEFMKS</sequence>
<dbReference type="EMBL" id="CP001034">
    <property type="protein sequence ID" value="ACB85419.1"/>
    <property type="molecule type" value="Genomic_DNA"/>
</dbReference>
<evidence type="ECO:0000313" key="3">
    <source>
        <dbReference type="Proteomes" id="UP000001683"/>
    </source>
</evidence>
<dbReference type="AlphaFoldDB" id="B2A602"/>
<reference evidence="2 3" key="2">
    <citation type="journal article" date="2011" name="J. Bacteriol.">
        <title>Complete genome sequence of the anaerobic, halophilic alkalithermophile Natranaerobius thermophilus JW/NM-WN-LF.</title>
        <authorList>
            <person name="Zhao B."/>
            <person name="Mesbah N.M."/>
            <person name="Dalin E."/>
            <person name="Goodwin L."/>
            <person name="Nolan M."/>
            <person name="Pitluck S."/>
            <person name="Chertkov O."/>
            <person name="Brettin T.S."/>
            <person name="Han J."/>
            <person name="Larimer F.W."/>
            <person name="Land M.L."/>
            <person name="Hauser L."/>
            <person name="Kyrpides N."/>
            <person name="Wiegel J."/>
        </authorList>
    </citation>
    <scope>NUCLEOTIDE SEQUENCE [LARGE SCALE GENOMIC DNA]</scope>
    <source>
        <strain evidence="3">ATCC BAA-1301 / DSM 18059 / JW/NM-WN-LF</strain>
    </source>
</reference>
<keyword evidence="3" id="KW-1185">Reference proteome</keyword>
<keyword evidence="1" id="KW-0472">Membrane</keyword>
<name>B2A602_NATTJ</name>
<organism evidence="2 3">
    <name type="scientific">Natranaerobius thermophilus (strain ATCC BAA-1301 / DSM 18059 / JW/NM-WN-LF)</name>
    <dbReference type="NCBI Taxonomy" id="457570"/>
    <lineage>
        <taxon>Bacteria</taxon>
        <taxon>Bacillati</taxon>
        <taxon>Bacillota</taxon>
        <taxon>Clostridia</taxon>
        <taxon>Natranaerobiales</taxon>
        <taxon>Natranaerobiaceae</taxon>
        <taxon>Natranaerobius</taxon>
    </lineage>
</organism>